<feature type="region of interest" description="Disordered" evidence="1">
    <location>
        <begin position="107"/>
        <end position="130"/>
    </location>
</feature>
<accession>A0A6A6DAX1</accession>
<protein>
    <submittedName>
        <fullName evidence="2">Uncharacterized protein</fullName>
    </submittedName>
</protein>
<feature type="region of interest" description="Disordered" evidence="1">
    <location>
        <begin position="17"/>
        <end position="49"/>
    </location>
</feature>
<dbReference type="EMBL" id="ML994704">
    <property type="protein sequence ID" value="KAF2176617.1"/>
    <property type="molecule type" value="Genomic_DNA"/>
</dbReference>
<feature type="compositionally biased region" description="Polar residues" evidence="1">
    <location>
        <begin position="17"/>
        <end position="34"/>
    </location>
</feature>
<sequence length="130" mass="13930">MPSNGVTFGGNMAAGVSQATATATEHRNPMTSNPPVKPDRHCSSAANDTDQYMTAVDKARSSGIPDLSRCPYHKQVLQPPFNNYTNGLTPMSRFMMEGVSDQPALFQNQDGVGLSTSKHKASSVEVTAKR</sequence>
<name>A0A6A6DAX1_9PEZI</name>
<feature type="compositionally biased region" description="Polar residues" evidence="1">
    <location>
        <begin position="107"/>
        <end position="116"/>
    </location>
</feature>
<reference evidence="2" key="1">
    <citation type="journal article" date="2020" name="Stud. Mycol.">
        <title>101 Dothideomycetes genomes: a test case for predicting lifestyles and emergence of pathogens.</title>
        <authorList>
            <person name="Haridas S."/>
            <person name="Albert R."/>
            <person name="Binder M."/>
            <person name="Bloem J."/>
            <person name="Labutti K."/>
            <person name="Salamov A."/>
            <person name="Andreopoulos B."/>
            <person name="Baker S."/>
            <person name="Barry K."/>
            <person name="Bills G."/>
            <person name="Bluhm B."/>
            <person name="Cannon C."/>
            <person name="Castanera R."/>
            <person name="Culley D."/>
            <person name="Daum C."/>
            <person name="Ezra D."/>
            <person name="Gonzalez J."/>
            <person name="Henrissat B."/>
            <person name="Kuo A."/>
            <person name="Liang C."/>
            <person name="Lipzen A."/>
            <person name="Lutzoni F."/>
            <person name="Magnuson J."/>
            <person name="Mondo S."/>
            <person name="Nolan M."/>
            <person name="Ohm R."/>
            <person name="Pangilinan J."/>
            <person name="Park H.-J."/>
            <person name="Ramirez L."/>
            <person name="Alfaro M."/>
            <person name="Sun H."/>
            <person name="Tritt A."/>
            <person name="Yoshinaga Y."/>
            <person name="Zwiers L.-H."/>
            <person name="Turgeon B."/>
            <person name="Goodwin S."/>
            <person name="Spatafora J."/>
            <person name="Crous P."/>
            <person name="Grigoriev I."/>
        </authorList>
    </citation>
    <scope>NUCLEOTIDE SEQUENCE</scope>
    <source>
        <strain evidence="2">CBS 207.26</strain>
    </source>
</reference>
<evidence type="ECO:0000313" key="2">
    <source>
        <dbReference type="EMBL" id="KAF2176617.1"/>
    </source>
</evidence>
<proteinExistence type="predicted"/>
<evidence type="ECO:0000313" key="3">
    <source>
        <dbReference type="Proteomes" id="UP000800200"/>
    </source>
</evidence>
<keyword evidence="3" id="KW-1185">Reference proteome</keyword>
<gene>
    <name evidence="2" type="ORF">K469DRAFT_698306</name>
</gene>
<organism evidence="2 3">
    <name type="scientific">Zopfia rhizophila CBS 207.26</name>
    <dbReference type="NCBI Taxonomy" id="1314779"/>
    <lineage>
        <taxon>Eukaryota</taxon>
        <taxon>Fungi</taxon>
        <taxon>Dikarya</taxon>
        <taxon>Ascomycota</taxon>
        <taxon>Pezizomycotina</taxon>
        <taxon>Dothideomycetes</taxon>
        <taxon>Dothideomycetes incertae sedis</taxon>
        <taxon>Zopfiaceae</taxon>
        <taxon>Zopfia</taxon>
    </lineage>
</organism>
<evidence type="ECO:0000256" key="1">
    <source>
        <dbReference type="SAM" id="MobiDB-lite"/>
    </source>
</evidence>
<dbReference type="AlphaFoldDB" id="A0A6A6DAX1"/>
<dbReference type="Proteomes" id="UP000800200">
    <property type="component" value="Unassembled WGS sequence"/>
</dbReference>